<dbReference type="InterPro" id="IPR003439">
    <property type="entry name" value="ABC_transporter-like_ATP-bd"/>
</dbReference>
<dbReference type="AlphaFoldDB" id="A0A3M8K688"/>
<evidence type="ECO:0000256" key="1">
    <source>
        <dbReference type="ARBA" id="ARBA00022741"/>
    </source>
</evidence>
<feature type="domain" description="ABC transporter" evidence="3">
    <location>
        <begin position="8"/>
        <end position="236"/>
    </location>
</feature>
<protein>
    <submittedName>
        <fullName evidence="4">ABC transporter ATP-binding protein</fullName>
    </submittedName>
</protein>
<keyword evidence="2 4" id="KW-0067">ATP-binding</keyword>
<dbReference type="GO" id="GO:0016887">
    <property type="term" value="F:ATP hydrolysis activity"/>
    <property type="evidence" value="ECO:0007669"/>
    <property type="project" value="InterPro"/>
</dbReference>
<name>A0A3M8K688_9CORY</name>
<evidence type="ECO:0000259" key="3">
    <source>
        <dbReference type="PROSITE" id="PS50893"/>
    </source>
</evidence>
<reference evidence="4 5" key="1">
    <citation type="submission" date="2018-02" db="EMBL/GenBank/DDBJ databases">
        <title>Corynebacterium alimpuense sp. nov., a marine obligate actinomycete isolated from sediments of Valparaiso bay, Chile.</title>
        <authorList>
            <person name="Claverias F."/>
            <person name="Gonzales-Siles L."/>
            <person name="Salva-Serra F."/>
            <person name="Inganaes E."/>
            <person name="Molin K."/>
            <person name="Cumsille A."/>
            <person name="Undabarrena A."/>
            <person name="Couve E."/>
            <person name="Moore E.R.B."/>
            <person name="Gomila M."/>
            <person name="Camara B."/>
        </authorList>
    </citation>
    <scope>NUCLEOTIDE SEQUENCE [LARGE SCALE GENOMIC DNA]</scope>
    <source>
        <strain evidence="4 5">CCUG 69366</strain>
    </source>
</reference>
<dbReference type="InterPro" id="IPR015854">
    <property type="entry name" value="ABC_transpr_LolD-like"/>
</dbReference>
<accession>A0A3M8K688</accession>
<evidence type="ECO:0000313" key="4">
    <source>
        <dbReference type="EMBL" id="RNE48092.1"/>
    </source>
</evidence>
<comment type="caution">
    <text evidence="4">The sequence shown here is derived from an EMBL/GenBank/DDBJ whole genome shotgun (WGS) entry which is preliminary data.</text>
</comment>
<dbReference type="SMART" id="SM00382">
    <property type="entry name" value="AAA"/>
    <property type="match status" value="1"/>
</dbReference>
<dbReference type="PROSITE" id="PS00211">
    <property type="entry name" value="ABC_TRANSPORTER_1"/>
    <property type="match status" value="1"/>
</dbReference>
<dbReference type="SUPFAM" id="SSF52540">
    <property type="entry name" value="P-loop containing nucleoside triphosphate hydrolases"/>
    <property type="match status" value="1"/>
</dbReference>
<dbReference type="Pfam" id="PF00005">
    <property type="entry name" value="ABC_tran"/>
    <property type="match status" value="1"/>
</dbReference>
<keyword evidence="5" id="KW-1185">Reference proteome</keyword>
<dbReference type="InterPro" id="IPR027417">
    <property type="entry name" value="P-loop_NTPase"/>
</dbReference>
<dbReference type="InterPro" id="IPR017871">
    <property type="entry name" value="ABC_transporter-like_CS"/>
</dbReference>
<dbReference type="PROSITE" id="PS50893">
    <property type="entry name" value="ABC_TRANSPORTER_2"/>
    <property type="match status" value="1"/>
</dbReference>
<dbReference type="PANTHER" id="PTHR24220">
    <property type="entry name" value="IMPORT ATP-BINDING PROTEIN"/>
    <property type="match status" value="1"/>
</dbReference>
<gene>
    <name evidence="4" type="ORF">C5L39_09425</name>
</gene>
<sequence>MPNMTTVLELTNTQLIYPDGDGHVTALDHVNMKAESGQMIAVVGESGSGKSSLLSVAAGLLSPTSGSVRIAGMAFHDATEAQRCRIRRERIGIVFQQANLLGSLKVRDQLLITDHLRGLRGKALRQRHTHAEELLERVGLAGLGERKINQLSGGQRQRVNIARALMGEPVLVLADEPTASLDRQLSCEIVDLLRELTDDTGVATVMVTHDRSLLDAFDSVLEVRDGRVSVGSSRPLSR</sequence>
<dbReference type="InterPro" id="IPR003593">
    <property type="entry name" value="AAA+_ATPase"/>
</dbReference>
<dbReference type="GO" id="GO:0005524">
    <property type="term" value="F:ATP binding"/>
    <property type="evidence" value="ECO:0007669"/>
    <property type="project" value="UniProtKB-KW"/>
</dbReference>
<dbReference type="EMBL" id="PTJO01000006">
    <property type="protein sequence ID" value="RNE48092.1"/>
    <property type="molecule type" value="Genomic_DNA"/>
</dbReference>
<evidence type="ECO:0000313" key="5">
    <source>
        <dbReference type="Proteomes" id="UP000266975"/>
    </source>
</evidence>
<dbReference type="Gene3D" id="3.40.50.300">
    <property type="entry name" value="P-loop containing nucleotide triphosphate hydrolases"/>
    <property type="match status" value="1"/>
</dbReference>
<keyword evidence="1" id="KW-0547">Nucleotide-binding</keyword>
<dbReference type="OrthoDB" id="9802264at2"/>
<dbReference type="GO" id="GO:0022857">
    <property type="term" value="F:transmembrane transporter activity"/>
    <property type="evidence" value="ECO:0007669"/>
    <property type="project" value="TreeGrafter"/>
</dbReference>
<evidence type="ECO:0000256" key="2">
    <source>
        <dbReference type="ARBA" id="ARBA00022840"/>
    </source>
</evidence>
<organism evidence="4 5">
    <name type="scientific">Corynebacterium alimapuense</name>
    <dbReference type="NCBI Taxonomy" id="1576874"/>
    <lineage>
        <taxon>Bacteria</taxon>
        <taxon>Bacillati</taxon>
        <taxon>Actinomycetota</taxon>
        <taxon>Actinomycetes</taxon>
        <taxon>Mycobacteriales</taxon>
        <taxon>Corynebacteriaceae</taxon>
        <taxon>Corynebacterium</taxon>
    </lineage>
</organism>
<dbReference type="GO" id="GO:0005886">
    <property type="term" value="C:plasma membrane"/>
    <property type="evidence" value="ECO:0007669"/>
    <property type="project" value="TreeGrafter"/>
</dbReference>
<dbReference type="PANTHER" id="PTHR24220:SF685">
    <property type="entry name" value="ABC TRANSPORTER RELATED"/>
    <property type="match status" value="1"/>
</dbReference>
<dbReference type="Proteomes" id="UP000266975">
    <property type="component" value="Unassembled WGS sequence"/>
</dbReference>
<proteinExistence type="predicted"/>